<evidence type="ECO:0000259" key="1">
    <source>
        <dbReference type="Pfam" id="PF13577"/>
    </source>
</evidence>
<dbReference type="CDD" id="cd00531">
    <property type="entry name" value="NTF2_like"/>
    <property type="match status" value="1"/>
</dbReference>
<accession>A0AAJ3TW15</accession>
<comment type="caution">
    <text evidence="2">The sequence shown here is derived from an EMBL/GenBank/DDBJ whole genome shotgun (WGS) entry which is preliminary data.</text>
</comment>
<protein>
    <recommendedName>
        <fullName evidence="1">SnoaL-like domain-containing protein</fullName>
    </recommendedName>
</protein>
<evidence type="ECO:0000313" key="2">
    <source>
        <dbReference type="EMBL" id="ORW72917.1"/>
    </source>
</evidence>
<dbReference type="InterPro" id="IPR032710">
    <property type="entry name" value="NTF2-like_dom_sf"/>
</dbReference>
<dbReference type="SUPFAM" id="SSF54427">
    <property type="entry name" value="NTF2-like"/>
    <property type="match status" value="1"/>
</dbReference>
<dbReference type="InterPro" id="IPR037401">
    <property type="entry name" value="SnoaL-like"/>
</dbReference>
<feature type="domain" description="SnoaL-like" evidence="1">
    <location>
        <begin position="13"/>
        <end position="136"/>
    </location>
</feature>
<evidence type="ECO:0000313" key="3">
    <source>
        <dbReference type="Proteomes" id="UP000193387"/>
    </source>
</evidence>
<name>A0AAJ3TW15_9MYCO</name>
<sequence length="150" mass="16807">MQTDISLDARIAAIEDHIAIAELTSTYNDAWDNGDVEGWVDTFVPAGEFIQKGVPETKGHEALRKMVSAMIPAGLVHLTMNHRITIDGTHARQQARVILGRRSERREPGSSSWVTSGSYDDRLLLTDDGWRFVSRTFRPDASLAGMPKWW</sequence>
<dbReference type="Proteomes" id="UP000193387">
    <property type="component" value="Unassembled WGS sequence"/>
</dbReference>
<gene>
    <name evidence="2" type="ORF">AWC23_08660</name>
</gene>
<dbReference type="Pfam" id="PF13577">
    <property type="entry name" value="SnoaL_4"/>
    <property type="match status" value="1"/>
</dbReference>
<proteinExistence type="predicted"/>
<keyword evidence="3" id="KW-1185">Reference proteome</keyword>
<reference evidence="2 3" key="1">
    <citation type="submission" date="2016-01" db="EMBL/GenBank/DDBJ databases">
        <title>The new phylogeny of the genus Mycobacterium.</title>
        <authorList>
            <person name="Tarcisio F."/>
            <person name="Conor M."/>
            <person name="Antonella G."/>
            <person name="Elisabetta G."/>
            <person name="Giulia F.S."/>
            <person name="Sara T."/>
            <person name="Anna F."/>
            <person name="Clotilde B."/>
            <person name="Roberto B."/>
            <person name="Veronica D.S."/>
            <person name="Fabio R."/>
            <person name="Monica P."/>
            <person name="Olivier J."/>
            <person name="Enrico T."/>
            <person name="Nicola S."/>
        </authorList>
    </citation>
    <scope>NUCLEOTIDE SEQUENCE [LARGE SCALE GENOMIC DNA]</scope>
    <source>
        <strain evidence="2 3">DSM 44616</strain>
    </source>
</reference>
<dbReference type="Gene3D" id="3.10.450.50">
    <property type="match status" value="1"/>
</dbReference>
<dbReference type="AlphaFoldDB" id="A0AAJ3TW15"/>
<dbReference type="EMBL" id="LQPR01000021">
    <property type="protein sequence ID" value="ORW72917.1"/>
    <property type="molecule type" value="Genomic_DNA"/>
</dbReference>
<organism evidence="2 3">
    <name type="scientific">Mycobacterium saskatchewanense</name>
    <dbReference type="NCBI Taxonomy" id="220927"/>
    <lineage>
        <taxon>Bacteria</taxon>
        <taxon>Bacillati</taxon>
        <taxon>Actinomycetota</taxon>
        <taxon>Actinomycetes</taxon>
        <taxon>Mycobacteriales</taxon>
        <taxon>Mycobacteriaceae</taxon>
        <taxon>Mycobacterium</taxon>
        <taxon>Mycobacterium simiae complex</taxon>
    </lineage>
</organism>